<dbReference type="SUPFAM" id="SSF47413">
    <property type="entry name" value="lambda repressor-like DNA-binding domains"/>
    <property type="match status" value="1"/>
</dbReference>
<dbReference type="EMBL" id="JAUDEA010000006">
    <property type="protein sequence ID" value="MDM8271111.1"/>
    <property type="molecule type" value="Genomic_DNA"/>
</dbReference>
<dbReference type="Proteomes" id="UP001529256">
    <property type="component" value="Unassembled WGS sequence"/>
</dbReference>
<name>A0ABT7V3E5_9ACTN</name>
<evidence type="ECO:0000259" key="1">
    <source>
        <dbReference type="PROSITE" id="PS50943"/>
    </source>
</evidence>
<dbReference type="PROSITE" id="PS50943">
    <property type="entry name" value="HTH_CROC1"/>
    <property type="match status" value="1"/>
</dbReference>
<accession>A0ABT7V3E5</accession>
<dbReference type="SMART" id="SM00530">
    <property type="entry name" value="HTH_XRE"/>
    <property type="match status" value="1"/>
</dbReference>
<organism evidence="2 3">
    <name type="scientific">Thermophilibacter provencensis</name>
    <dbReference type="NCBI Taxonomy" id="1852386"/>
    <lineage>
        <taxon>Bacteria</taxon>
        <taxon>Bacillati</taxon>
        <taxon>Actinomycetota</taxon>
        <taxon>Coriobacteriia</taxon>
        <taxon>Coriobacteriales</taxon>
        <taxon>Atopobiaceae</taxon>
        <taxon>Thermophilibacter</taxon>
    </lineage>
</organism>
<dbReference type="RefSeq" id="WP_289511201.1">
    <property type="nucleotide sequence ID" value="NZ_JAUDEA010000006.1"/>
</dbReference>
<reference evidence="2 3" key="3">
    <citation type="submission" date="2023-06" db="EMBL/GenBank/DDBJ databases">
        <authorList>
            <person name="Zeman M."/>
            <person name="Kubasova T."/>
            <person name="Jahodarova E."/>
            <person name="Nykrynova M."/>
            <person name="Rychlik I."/>
        </authorList>
    </citation>
    <scope>NUCLEOTIDE SEQUENCE [LARGE SCALE GENOMIC DNA]</scope>
    <source>
        <strain evidence="2 3">153_Feed</strain>
    </source>
</reference>
<dbReference type="InterPro" id="IPR010982">
    <property type="entry name" value="Lambda_DNA-bd_dom_sf"/>
</dbReference>
<dbReference type="PANTHER" id="PTHR37301">
    <property type="entry name" value="DNA-BINDING PROTEIN-RELATED"/>
    <property type="match status" value="1"/>
</dbReference>
<keyword evidence="3" id="KW-1185">Reference proteome</keyword>
<evidence type="ECO:0000313" key="3">
    <source>
        <dbReference type="Proteomes" id="UP001529256"/>
    </source>
</evidence>
<protein>
    <submittedName>
        <fullName evidence="2">Helix-turn-helix transcriptional regulator</fullName>
    </submittedName>
</protein>
<comment type="caution">
    <text evidence="2">The sequence shown here is derived from an EMBL/GenBank/DDBJ whole genome shotgun (WGS) entry which is preliminary data.</text>
</comment>
<dbReference type="Pfam" id="PF13443">
    <property type="entry name" value="HTH_26"/>
    <property type="match status" value="1"/>
</dbReference>
<reference evidence="3" key="2">
    <citation type="submission" date="2023-06" db="EMBL/GenBank/DDBJ databases">
        <title>Identification and characterization of horizontal gene transfer across gut microbiota members of farm animals based on homology search.</title>
        <authorList>
            <person name="Zeman M."/>
            <person name="Kubasova T."/>
            <person name="Jahodarova E."/>
            <person name="Nykrynova M."/>
            <person name="Rychlik I."/>
        </authorList>
    </citation>
    <scope>NUCLEOTIDE SEQUENCE [LARGE SCALE GENOMIC DNA]</scope>
    <source>
        <strain evidence="3">153_Feed</strain>
    </source>
</reference>
<reference evidence="2 3" key="1">
    <citation type="submission" date="2023-06" db="EMBL/GenBank/DDBJ databases">
        <title>Identification and characterization of horizontal gene transfer across gut microbiota members of farm animals based on homology search.</title>
        <authorList>
            <person name="Schwarzerova J."/>
            <person name="Nykrynova M."/>
            <person name="Jureckova K."/>
            <person name="Cejkova D."/>
            <person name="Rychlik I."/>
        </authorList>
    </citation>
    <scope>NUCLEOTIDE SEQUENCE [LARGE SCALE GENOMIC DNA]</scope>
    <source>
        <strain evidence="2 3">153_Feed</strain>
    </source>
</reference>
<dbReference type="Gene3D" id="1.10.260.40">
    <property type="entry name" value="lambda repressor-like DNA-binding domains"/>
    <property type="match status" value="1"/>
</dbReference>
<dbReference type="PANTHER" id="PTHR37301:SF1">
    <property type="entry name" value="DNA-BINDING PROTEIN"/>
    <property type="match status" value="1"/>
</dbReference>
<proteinExistence type="predicted"/>
<evidence type="ECO:0000313" key="2">
    <source>
        <dbReference type="EMBL" id="MDM8271111.1"/>
    </source>
</evidence>
<gene>
    <name evidence="2" type="ORF">QUW25_05420</name>
</gene>
<sequence>MPIVMRLDRVMAEKKISSTELAARIGTSTVNLSNIKNGHIRGVRFSTLEALCQVLNCKPGDLIDYVSPEDLAQERALGEITERSYPRRGEKNA</sequence>
<feature type="domain" description="HTH cro/C1-type" evidence="1">
    <location>
        <begin position="7"/>
        <end position="62"/>
    </location>
</feature>
<dbReference type="CDD" id="cd00093">
    <property type="entry name" value="HTH_XRE"/>
    <property type="match status" value="1"/>
</dbReference>
<dbReference type="InterPro" id="IPR001387">
    <property type="entry name" value="Cro/C1-type_HTH"/>
</dbReference>